<dbReference type="KEGG" id="pno:SNOG_09689"/>
<evidence type="ECO:0000256" key="1">
    <source>
        <dbReference type="SAM" id="MobiDB-lite"/>
    </source>
</evidence>
<gene>
    <name evidence="2" type="ORF">SNOG_09689</name>
</gene>
<reference evidence="3" key="1">
    <citation type="journal article" date="2007" name="Plant Cell">
        <title>Dothideomycete-plant interactions illuminated by genome sequencing and EST analysis of the wheat pathogen Stagonospora nodorum.</title>
        <authorList>
            <person name="Hane J.K."/>
            <person name="Lowe R.G."/>
            <person name="Solomon P.S."/>
            <person name="Tan K.C."/>
            <person name="Schoch C.L."/>
            <person name="Spatafora J.W."/>
            <person name="Crous P.W."/>
            <person name="Kodira C."/>
            <person name="Birren B.W."/>
            <person name="Galagan J.E."/>
            <person name="Torriani S.F."/>
            <person name="McDonald B.A."/>
            <person name="Oliver R.P."/>
        </authorList>
    </citation>
    <scope>NUCLEOTIDE SEQUENCE [LARGE SCALE GENOMIC DNA]</scope>
    <source>
        <strain evidence="3">SN15 / ATCC MYA-4574 / FGSC 10173</strain>
    </source>
</reference>
<dbReference type="VEuPathDB" id="FungiDB:JI435_425170"/>
<feature type="region of interest" description="Disordered" evidence="1">
    <location>
        <begin position="193"/>
        <end position="232"/>
    </location>
</feature>
<organism evidence="2 3">
    <name type="scientific">Phaeosphaeria nodorum (strain SN15 / ATCC MYA-4574 / FGSC 10173)</name>
    <name type="common">Glume blotch fungus</name>
    <name type="synonym">Parastagonospora nodorum</name>
    <dbReference type="NCBI Taxonomy" id="321614"/>
    <lineage>
        <taxon>Eukaryota</taxon>
        <taxon>Fungi</taxon>
        <taxon>Dikarya</taxon>
        <taxon>Ascomycota</taxon>
        <taxon>Pezizomycotina</taxon>
        <taxon>Dothideomycetes</taxon>
        <taxon>Pleosporomycetidae</taxon>
        <taxon>Pleosporales</taxon>
        <taxon>Pleosporineae</taxon>
        <taxon>Phaeosphaeriaceae</taxon>
        <taxon>Parastagonospora</taxon>
    </lineage>
</organism>
<feature type="compositionally biased region" description="Low complexity" evidence="1">
    <location>
        <begin position="197"/>
        <end position="210"/>
    </location>
</feature>
<dbReference type="Proteomes" id="UP000001055">
    <property type="component" value="Unassembled WGS sequence"/>
</dbReference>
<evidence type="ECO:0000313" key="2">
    <source>
        <dbReference type="EMBL" id="EAT82954.1"/>
    </source>
</evidence>
<feature type="region of interest" description="Disordered" evidence="1">
    <location>
        <begin position="74"/>
        <end position="102"/>
    </location>
</feature>
<feature type="compositionally biased region" description="Basic and acidic residues" evidence="1">
    <location>
        <begin position="91"/>
        <end position="102"/>
    </location>
</feature>
<protein>
    <submittedName>
        <fullName evidence="2">Uncharacterized protein</fullName>
    </submittedName>
</protein>
<proteinExistence type="predicted"/>
<dbReference type="InParanoid" id="Q0UEX5"/>
<dbReference type="GeneID" id="5976881"/>
<feature type="region of interest" description="Disordered" evidence="1">
    <location>
        <begin position="16"/>
        <end position="35"/>
    </location>
</feature>
<sequence>MDSTLLTLAATSVPYQRLPDQPTPMATSTRNEHEQTLVSRCKDKMQALRARARRALEAKSLRLQQRVQKLRRQMRFHEESRRAKYAAKSTQRKEEKKARKEGNKVRMEKFYYSQQQFPIRFANRDFPTKHISVTTSSEPFHCTKLQSQNVFRFFQLIVKAGSSRIAQTRASHLAQIQEINREGQVAQMMGFCHRKSSSSPPAGSNSGQAAISTPRSSPPQQGPSGAAGQNSGRAIDAPAQELFDSQAGTFGVWMGTPLETGSPAPEEFYRSTSTYRAMAERQAPALSRRPATPYPTLMTSQQHPATVPLIRGTFMGDQIPPSIDNPPRFPLAPSRHDLRDFNREFGQEIQRPAVMLRQPGPFPAPTTVPLSAAERQNLRPIRPHQPRLPADYRAETPFSWQQPLSPLPLVTAPNPNTITLHNRHYNGLRVGGVELENTSIQRVLASGEIARRSVWPEERREIQKELLDMTMNLARAEGVVEDEDREGGHDLQIEVDGKKEKKKKKKHNGLEIILPCNTHAMMLAHNEISVLVLPSPRVRNPVSSRRSRGQVAHATPSDTVFPMRIPVTPKTSDTLVITRPRLPMSTIHRHHRDVDGRELDARRIGPTI</sequence>
<dbReference type="AlphaFoldDB" id="Q0UEX5"/>
<evidence type="ECO:0000313" key="3">
    <source>
        <dbReference type="Proteomes" id="UP000001055"/>
    </source>
</evidence>
<dbReference type="RefSeq" id="XP_001799976.1">
    <property type="nucleotide sequence ID" value="XM_001799924.1"/>
</dbReference>
<dbReference type="EMBL" id="CH445339">
    <property type="protein sequence ID" value="EAT82954.1"/>
    <property type="molecule type" value="Genomic_DNA"/>
</dbReference>
<dbReference type="VEuPathDB" id="FungiDB:JI435_425160"/>
<accession>Q0UEX5</accession>
<name>Q0UEX5_PHANO</name>